<feature type="binding site" evidence="9">
    <location>
        <begin position="129"/>
        <end position="133"/>
    </location>
    <ligand>
        <name>substrate</name>
    </ligand>
</feature>
<comment type="function">
    <text evidence="9">Catalyzes the phosphorylation of ribose at O-5 in a reaction requiring ATP and magnesium. The resulting D-ribose-5-phosphate can then be used either for sythesis of nucleotides, histidine, and tryptophan, or as a component of the pentose phosphate pathway.</text>
</comment>
<feature type="active site" description="Proton acceptor" evidence="9">
    <location>
        <position position="397"/>
    </location>
</feature>
<feature type="region of interest" description="Disordered" evidence="10">
    <location>
        <begin position="1"/>
        <end position="53"/>
    </location>
</feature>
<dbReference type="PANTHER" id="PTHR10584:SF166">
    <property type="entry name" value="RIBOKINASE"/>
    <property type="match status" value="1"/>
</dbReference>
<feature type="compositionally biased region" description="Low complexity" evidence="10">
    <location>
        <begin position="26"/>
        <end position="38"/>
    </location>
</feature>
<organism evidence="12 13">
    <name type="scientific">Actinobaculum suis</name>
    <dbReference type="NCBI Taxonomy" id="1657"/>
    <lineage>
        <taxon>Bacteria</taxon>
        <taxon>Bacillati</taxon>
        <taxon>Actinomycetota</taxon>
        <taxon>Actinomycetes</taxon>
        <taxon>Actinomycetales</taxon>
        <taxon>Actinomycetaceae</taxon>
        <taxon>Actinobaculum</taxon>
    </lineage>
</organism>
<feature type="binding site" evidence="9">
    <location>
        <position position="436"/>
    </location>
    <ligand>
        <name>K(+)</name>
        <dbReference type="ChEBI" id="CHEBI:29103"/>
    </ligand>
</feature>
<dbReference type="PRINTS" id="PR00990">
    <property type="entry name" value="RIBOKINASE"/>
</dbReference>
<comment type="subcellular location">
    <subcellularLocation>
        <location evidence="9">Cytoplasm</location>
    </subcellularLocation>
</comment>
<feature type="binding site" evidence="9">
    <location>
        <position position="391"/>
    </location>
    <ligand>
        <name>K(+)</name>
        <dbReference type="ChEBI" id="CHEBI:29103"/>
    </ligand>
</feature>
<evidence type="ECO:0000256" key="4">
    <source>
        <dbReference type="ARBA" id="ARBA00022777"/>
    </source>
</evidence>
<comment type="cofactor">
    <cofactor evidence="9">
        <name>Mg(2+)</name>
        <dbReference type="ChEBI" id="CHEBI:18420"/>
    </cofactor>
    <text evidence="9">Requires a divalent cation, most likely magnesium in vivo, as an electrophilic catalyst to aid phosphoryl group transfer. It is the chelate of the metal and the nucleotide that is the actual substrate.</text>
</comment>
<evidence type="ECO:0000256" key="10">
    <source>
        <dbReference type="SAM" id="MobiDB-lite"/>
    </source>
</evidence>
<dbReference type="EMBL" id="UYIO01000001">
    <property type="protein sequence ID" value="VDG75949.1"/>
    <property type="molecule type" value="Genomic_DNA"/>
</dbReference>
<dbReference type="EC" id="2.7.1.15" evidence="9"/>
<dbReference type="GO" id="GO:0004747">
    <property type="term" value="F:ribokinase activity"/>
    <property type="evidence" value="ECO:0007669"/>
    <property type="project" value="UniProtKB-UniRule"/>
</dbReference>
<accession>A0A7Z8Y937</accession>
<evidence type="ECO:0000256" key="7">
    <source>
        <dbReference type="ARBA" id="ARBA00022958"/>
    </source>
</evidence>
<keyword evidence="1 9" id="KW-0808">Transferase</keyword>
<dbReference type="GO" id="GO:0005829">
    <property type="term" value="C:cytosol"/>
    <property type="evidence" value="ECO:0007669"/>
    <property type="project" value="TreeGrafter"/>
</dbReference>
<gene>
    <name evidence="9 12" type="primary">rbsK</name>
    <name evidence="12" type="ORF">NCTC10327_00630</name>
</gene>
<feature type="binding site" evidence="9">
    <location>
        <position position="229"/>
    </location>
    <ligand>
        <name>substrate</name>
    </ligand>
</feature>
<evidence type="ECO:0000313" key="13">
    <source>
        <dbReference type="Proteomes" id="UP000269974"/>
    </source>
</evidence>
<dbReference type="PANTHER" id="PTHR10584">
    <property type="entry name" value="SUGAR KINASE"/>
    <property type="match status" value="1"/>
</dbReference>
<comment type="caution">
    <text evidence="12">The sequence shown here is derived from an EMBL/GenBank/DDBJ whole genome shotgun (WGS) entry which is preliminary data.</text>
</comment>
<feature type="binding site" evidence="9">
    <location>
        <position position="393"/>
    </location>
    <ligand>
        <name>K(+)</name>
        <dbReference type="ChEBI" id="CHEBI:29103"/>
    </ligand>
</feature>
<evidence type="ECO:0000256" key="2">
    <source>
        <dbReference type="ARBA" id="ARBA00022723"/>
    </source>
</evidence>
<feature type="domain" description="Carbohydrate kinase PfkB" evidence="11">
    <location>
        <begin position="346"/>
        <end position="436"/>
    </location>
</feature>
<evidence type="ECO:0000256" key="1">
    <source>
        <dbReference type="ARBA" id="ARBA00022679"/>
    </source>
</evidence>
<dbReference type="GO" id="GO:0046872">
    <property type="term" value="F:metal ion binding"/>
    <property type="evidence" value="ECO:0007669"/>
    <property type="project" value="UniProtKB-KW"/>
</dbReference>
<dbReference type="HAMAP" id="MF_01987">
    <property type="entry name" value="Ribokinase"/>
    <property type="match status" value="1"/>
</dbReference>
<proteinExistence type="inferred from homology"/>
<comment type="similarity">
    <text evidence="9">Belongs to the carbohydrate kinase PfkB family. Ribokinase subfamily.</text>
</comment>
<dbReference type="InterPro" id="IPR011877">
    <property type="entry name" value="Ribokinase"/>
</dbReference>
<keyword evidence="9" id="KW-0963">Cytoplasm</keyword>
<dbReference type="InterPro" id="IPR011611">
    <property type="entry name" value="PfkB_dom"/>
</dbReference>
<keyword evidence="8 9" id="KW-0119">Carbohydrate metabolism</keyword>
<dbReference type="InterPro" id="IPR002139">
    <property type="entry name" value="Ribo/fructo_kinase"/>
</dbReference>
<evidence type="ECO:0000259" key="11">
    <source>
        <dbReference type="Pfam" id="PF00294"/>
    </source>
</evidence>
<dbReference type="Pfam" id="PF00294">
    <property type="entry name" value="PfkB"/>
    <property type="match status" value="2"/>
</dbReference>
<keyword evidence="3 9" id="KW-0547">Nucleotide-binding</keyword>
<feature type="binding site" evidence="9">
    <location>
        <position position="397"/>
    </location>
    <ligand>
        <name>substrate</name>
    </ligand>
</feature>
<evidence type="ECO:0000256" key="6">
    <source>
        <dbReference type="ARBA" id="ARBA00022842"/>
    </source>
</evidence>
<dbReference type="SUPFAM" id="SSF53613">
    <property type="entry name" value="Ribokinase-like"/>
    <property type="match status" value="1"/>
</dbReference>
<evidence type="ECO:0000313" key="12">
    <source>
        <dbReference type="EMBL" id="VDG75949.1"/>
    </source>
</evidence>
<comment type="caution">
    <text evidence="9">Lacks conserved residue(s) required for the propagation of feature annotation.</text>
</comment>
<keyword evidence="6 9" id="KW-0460">Magnesium</keyword>
<comment type="subunit">
    <text evidence="9">Homodimer.</text>
</comment>
<feature type="domain" description="Carbohydrate kinase PfkB" evidence="11">
    <location>
        <begin position="93"/>
        <end position="293"/>
    </location>
</feature>
<dbReference type="CDD" id="cd01174">
    <property type="entry name" value="ribokinase"/>
    <property type="match status" value="1"/>
</dbReference>
<keyword evidence="4 9" id="KW-0418">Kinase</keyword>
<comment type="catalytic activity">
    <reaction evidence="9">
        <text>D-ribose + ATP = D-ribose 5-phosphate + ADP + H(+)</text>
        <dbReference type="Rhea" id="RHEA:13697"/>
        <dbReference type="ChEBI" id="CHEBI:15378"/>
        <dbReference type="ChEBI" id="CHEBI:30616"/>
        <dbReference type="ChEBI" id="CHEBI:47013"/>
        <dbReference type="ChEBI" id="CHEBI:78346"/>
        <dbReference type="ChEBI" id="CHEBI:456216"/>
        <dbReference type="EC" id="2.7.1.15"/>
    </reaction>
</comment>
<feature type="binding site" evidence="9">
    <location>
        <begin position="101"/>
        <end position="103"/>
    </location>
    <ligand>
        <name>substrate</name>
    </ligand>
</feature>
<feature type="binding site" evidence="9">
    <location>
        <position position="273"/>
    </location>
    <ligand>
        <name>ATP</name>
        <dbReference type="ChEBI" id="CHEBI:30616"/>
    </ligand>
</feature>
<keyword evidence="7 9" id="KW-0630">Potassium</keyword>
<dbReference type="UniPathway" id="UPA00916">
    <property type="reaction ID" value="UER00889"/>
</dbReference>
<dbReference type="InterPro" id="IPR029056">
    <property type="entry name" value="Ribokinase-like"/>
</dbReference>
<evidence type="ECO:0000256" key="8">
    <source>
        <dbReference type="ARBA" id="ARBA00023277"/>
    </source>
</evidence>
<evidence type="ECO:0000256" key="5">
    <source>
        <dbReference type="ARBA" id="ARBA00022840"/>
    </source>
</evidence>
<feature type="binding site" evidence="9">
    <location>
        <position position="432"/>
    </location>
    <ligand>
        <name>K(+)</name>
        <dbReference type="ChEBI" id="CHEBI:29103"/>
    </ligand>
</feature>
<evidence type="ECO:0000256" key="9">
    <source>
        <dbReference type="HAMAP-Rule" id="MF_01987"/>
    </source>
</evidence>
<sequence>MPASSSASSTPRSPQDHMPGAPQEFATNSATGATSAPSPSAPAPSVPASSVPVQIPEDSLPAIREALQALLPADTDTLSQVAATEPAGGQRGQVCVVGSANADLTIQTDRLPRPGETVHGSPLQILPGGKSANQAVQASRLGAPVAFVGALGSDPNGDLLRDSLTASGVDLTACAKLDAPTGCAVITVDSQAENTIVISPGTNAEVTAAFVEEQAAAITGAAVLGLCFEIPMEGTIAAAKIAREAGTTVFLNPSPFETVPAELLELTDVLVVNEGELASMLGWEQAADTANTAATAGAADPAATADTVAGANAADTKTRAAAAAGQTSAPAGALAASLGQIATSAQAREHVGKALAERGLHRVIVTLGSQGSVVFAGTATVVPAMRAAAVDTTGCGDSYFGSLLALHAAGVPLEQAALAASFISAVAATSLGAQASYATGMELHTLLQ</sequence>
<keyword evidence="5 9" id="KW-0067">ATP-binding</keyword>
<evidence type="ECO:0000256" key="3">
    <source>
        <dbReference type="ARBA" id="ARBA00022741"/>
    </source>
</evidence>
<feature type="binding site" evidence="9">
    <location>
        <begin position="366"/>
        <end position="371"/>
    </location>
    <ligand>
        <name>ATP</name>
        <dbReference type="ChEBI" id="CHEBI:30616"/>
    </ligand>
</feature>
<reference evidence="12 13" key="1">
    <citation type="submission" date="2018-11" db="EMBL/GenBank/DDBJ databases">
        <authorList>
            <consortium name="Pathogen Informatics"/>
        </authorList>
    </citation>
    <scope>NUCLEOTIDE SEQUENCE [LARGE SCALE GENOMIC DNA]</scope>
    <source>
        <strain evidence="12 13">NCTC10327</strain>
    </source>
</reference>
<keyword evidence="2 9" id="KW-0479">Metal-binding</keyword>
<comment type="activity regulation">
    <text evidence="9">Activated by a monovalent cation that binds near, but not in, the active site. The most likely occupant of the site in vivo is potassium. Ion binding induces a conformational change that may alter substrate affinity.</text>
</comment>
<feature type="binding site" evidence="9">
    <location>
        <begin position="396"/>
        <end position="397"/>
    </location>
    <ligand>
        <name>ATP</name>
        <dbReference type="ChEBI" id="CHEBI:30616"/>
    </ligand>
</feature>
<dbReference type="AlphaFoldDB" id="A0A7Z8Y937"/>
<dbReference type="GO" id="GO:0005524">
    <property type="term" value="F:ATP binding"/>
    <property type="evidence" value="ECO:0007669"/>
    <property type="project" value="UniProtKB-UniRule"/>
</dbReference>
<feature type="binding site" evidence="9">
    <location>
        <position position="427"/>
    </location>
    <ligand>
        <name>K(+)</name>
        <dbReference type="ChEBI" id="CHEBI:29103"/>
    </ligand>
</feature>
<dbReference type="GO" id="GO:0019303">
    <property type="term" value="P:D-ribose catabolic process"/>
    <property type="evidence" value="ECO:0007669"/>
    <property type="project" value="UniProtKB-UniRule"/>
</dbReference>
<dbReference type="Proteomes" id="UP000269974">
    <property type="component" value="Unassembled WGS sequence"/>
</dbReference>
<dbReference type="Gene3D" id="3.40.1190.20">
    <property type="match status" value="2"/>
</dbReference>
<dbReference type="RefSeq" id="WP_221884762.1">
    <property type="nucleotide sequence ID" value="NZ_UYIO01000001.1"/>
</dbReference>
<name>A0A7Z8Y937_9ACTO</name>
<feature type="binding site" evidence="9">
    <location>
        <position position="430"/>
    </location>
    <ligand>
        <name>K(+)</name>
        <dbReference type="ChEBI" id="CHEBI:29103"/>
    </ligand>
</feature>
<comment type="pathway">
    <text evidence="9">Carbohydrate metabolism; D-ribose degradation; D-ribose 5-phosphate from beta-D-ribopyranose: step 2/2.</text>
</comment>
<protein>
    <recommendedName>
        <fullName evidence="9">Ribokinase</fullName>
        <shortName evidence="9">RK</shortName>
        <ecNumber evidence="9">2.7.1.15</ecNumber>
    </recommendedName>
</protein>